<name>A0A4R2R5P2_9PSEU</name>
<protein>
    <submittedName>
        <fullName evidence="1">DNA-binding protein YbaB</fullName>
    </submittedName>
</protein>
<dbReference type="AlphaFoldDB" id="A0A4R2R5P2"/>
<dbReference type="Gene3D" id="3.30.1310.10">
    <property type="entry name" value="Nucleoid-associated protein YbaB-like domain"/>
    <property type="match status" value="1"/>
</dbReference>
<gene>
    <name evidence="1" type="ORF">EV191_1011302</name>
</gene>
<comment type="caution">
    <text evidence="1">The sequence shown here is derived from an EMBL/GenBank/DDBJ whole genome shotgun (WGS) entry which is preliminary data.</text>
</comment>
<dbReference type="GO" id="GO:0003677">
    <property type="term" value="F:DNA binding"/>
    <property type="evidence" value="ECO:0007669"/>
    <property type="project" value="UniProtKB-KW"/>
</dbReference>
<dbReference type="EMBL" id="SLXQ01000001">
    <property type="protein sequence ID" value="TCP57347.1"/>
    <property type="molecule type" value="Genomic_DNA"/>
</dbReference>
<dbReference type="InterPro" id="IPR036894">
    <property type="entry name" value="YbaB-like_sf"/>
</dbReference>
<dbReference type="Proteomes" id="UP000294911">
    <property type="component" value="Unassembled WGS sequence"/>
</dbReference>
<proteinExistence type="predicted"/>
<dbReference type="SUPFAM" id="SSF82607">
    <property type="entry name" value="YbaB-like"/>
    <property type="match status" value="1"/>
</dbReference>
<keyword evidence="1" id="KW-0238">DNA-binding</keyword>
<organism evidence="1 2">
    <name type="scientific">Tamaricihabitans halophyticus</name>
    <dbReference type="NCBI Taxonomy" id="1262583"/>
    <lineage>
        <taxon>Bacteria</taxon>
        <taxon>Bacillati</taxon>
        <taxon>Actinomycetota</taxon>
        <taxon>Actinomycetes</taxon>
        <taxon>Pseudonocardiales</taxon>
        <taxon>Pseudonocardiaceae</taxon>
        <taxon>Tamaricihabitans</taxon>
    </lineage>
</organism>
<sequence>MSGGSYRPDSAITRMKQLVSDSQRLAEQYGQVHQRMADTTVTERTPDGSLAVTVSTSGAVTDIRISEQATDGSAAELSAGVLRLIKQAQAKIADRTRCKRPNGRYLADSRVSRCCTSYPRGHPASLWITVAHRLWITLCTTCGPVNANRPYV</sequence>
<dbReference type="OrthoDB" id="3685284at2"/>
<keyword evidence="2" id="KW-1185">Reference proteome</keyword>
<accession>A0A4R2R5P2</accession>
<evidence type="ECO:0000313" key="1">
    <source>
        <dbReference type="EMBL" id="TCP57347.1"/>
    </source>
</evidence>
<evidence type="ECO:0000313" key="2">
    <source>
        <dbReference type="Proteomes" id="UP000294911"/>
    </source>
</evidence>
<dbReference type="InterPro" id="IPR004401">
    <property type="entry name" value="YbaB/EbfC"/>
</dbReference>
<reference evidence="1 2" key="1">
    <citation type="submission" date="2019-03" db="EMBL/GenBank/DDBJ databases">
        <title>Genomic Encyclopedia of Type Strains, Phase IV (KMG-IV): sequencing the most valuable type-strain genomes for metagenomic binning, comparative biology and taxonomic classification.</title>
        <authorList>
            <person name="Goeker M."/>
        </authorList>
    </citation>
    <scope>NUCLEOTIDE SEQUENCE [LARGE SCALE GENOMIC DNA]</scope>
    <source>
        <strain evidence="1 2">DSM 45765</strain>
    </source>
</reference>
<dbReference type="Pfam" id="PF02575">
    <property type="entry name" value="YbaB_DNA_bd"/>
    <property type="match status" value="1"/>
</dbReference>